<evidence type="ECO:0000313" key="2">
    <source>
        <dbReference type="EMBL" id="OMJ95090.1"/>
    </source>
</evidence>
<gene>
    <name evidence="2" type="ORF">SteCoe_1630</name>
</gene>
<reference evidence="2 3" key="1">
    <citation type="submission" date="2016-11" db="EMBL/GenBank/DDBJ databases">
        <title>The macronuclear genome of Stentor coeruleus: a giant cell with tiny introns.</title>
        <authorList>
            <person name="Slabodnick M."/>
            <person name="Ruby J.G."/>
            <person name="Reiff S.B."/>
            <person name="Swart E.C."/>
            <person name="Gosai S."/>
            <person name="Prabakaran S."/>
            <person name="Witkowska E."/>
            <person name="Larue G.E."/>
            <person name="Fisher S."/>
            <person name="Freeman R.M."/>
            <person name="Gunawardena J."/>
            <person name="Chu W."/>
            <person name="Stover N.A."/>
            <person name="Gregory B.D."/>
            <person name="Nowacki M."/>
            <person name="Derisi J."/>
            <person name="Roy S.W."/>
            <person name="Marshall W.F."/>
            <person name="Sood P."/>
        </authorList>
    </citation>
    <scope>NUCLEOTIDE SEQUENCE [LARGE SCALE GENOMIC DNA]</scope>
    <source>
        <strain evidence="2">WM001</strain>
    </source>
</reference>
<protein>
    <submittedName>
        <fullName evidence="2">Uncharacterized protein</fullName>
    </submittedName>
</protein>
<comment type="caution">
    <text evidence="2">The sequence shown here is derived from an EMBL/GenBank/DDBJ whole genome shotgun (WGS) entry which is preliminary data.</text>
</comment>
<evidence type="ECO:0000313" key="3">
    <source>
        <dbReference type="Proteomes" id="UP000187209"/>
    </source>
</evidence>
<name>A0A1R2D1K7_9CILI</name>
<dbReference type="Proteomes" id="UP000187209">
    <property type="component" value="Unassembled WGS sequence"/>
</dbReference>
<proteinExistence type="predicted"/>
<organism evidence="2 3">
    <name type="scientific">Stentor coeruleus</name>
    <dbReference type="NCBI Taxonomy" id="5963"/>
    <lineage>
        <taxon>Eukaryota</taxon>
        <taxon>Sar</taxon>
        <taxon>Alveolata</taxon>
        <taxon>Ciliophora</taxon>
        <taxon>Postciliodesmatophora</taxon>
        <taxon>Heterotrichea</taxon>
        <taxon>Heterotrichida</taxon>
        <taxon>Stentoridae</taxon>
        <taxon>Stentor</taxon>
    </lineage>
</organism>
<keyword evidence="1" id="KW-0175">Coiled coil</keyword>
<dbReference type="AlphaFoldDB" id="A0A1R2D1K7"/>
<feature type="coiled-coil region" evidence="1">
    <location>
        <begin position="284"/>
        <end position="338"/>
    </location>
</feature>
<accession>A0A1R2D1K7</accession>
<evidence type="ECO:0000256" key="1">
    <source>
        <dbReference type="SAM" id="Coils"/>
    </source>
</evidence>
<keyword evidence="3" id="KW-1185">Reference proteome</keyword>
<dbReference type="EMBL" id="MPUH01000017">
    <property type="protein sequence ID" value="OMJ95090.1"/>
    <property type="molecule type" value="Genomic_DNA"/>
</dbReference>
<sequence length="569" mass="67104">MNKYSDLSIRSKNSNSFKEFPMNFKEKLNFSSQFLEALSPDQGSLESSRILKSLSPGISPISYEKNLRVLDMFETPDNSKSARLKLPELSPKSPRFPTGNDFNALLEKIDKVIYTKPKLIHHTVLKQNESQRFSQRENEYAYYKVFCLKKRCPMQVKIKITKGNLITFVSLTNPQPTAGFCDRSYNFSYFEISDNGFSFKFDHVYMGIKALAETQYKIKITFAKIKSLAQLRKDRQATISESFEIPEDTPETTPKEKNSKNFIHENIHNILNSISKSPNHLSHIQNWENKKQEVNLRKKKYFIEKRDKALKRLNKKAVQDQEHKFNKLKIEKEEEHKKTVATWLVLLNLYRATTFLHKKWKDMRNGLLDHIKYNNKIRLIQKSYRRHTIQIDGIGHMIIASNSLLLFRRPLGCIMKLQAEKLLPSFISFSANRNFLALEFSLFIKKIRLIQKNTRKFLVLKKSRIQTLVSMWNNYMKEFTSLKRPSHAKKKENLRTSKSLNIARDSIIYDYYKARWRAFRDEVREIIKNFSPYWVVRKVLYGKIGPMEFNYIPSDISLLFGSDNLHKTR</sequence>